<dbReference type="VEuPathDB" id="VectorBase:HLOH_051226"/>
<dbReference type="InterPro" id="IPR011604">
    <property type="entry name" value="PDDEXK-like_dom_sf"/>
</dbReference>
<feature type="region of interest" description="Disordered" evidence="1">
    <location>
        <begin position="1"/>
        <end position="22"/>
    </location>
</feature>
<dbReference type="Proteomes" id="UP000821853">
    <property type="component" value="Chromosome 2"/>
</dbReference>
<accession>A0A9J6FZI1</accession>
<gene>
    <name evidence="2" type="ORF">HPB48_007541</name>
</gene>
<evidence type="ECO:0000256" key="1">
    <source>
        <dbReference type="SAM" id="MobiDB-lite"/>
    </source>
</evidence>
<dbReference type="AlphaFoldDB" id="A0A9J6FZI1"/>
<proteinExistence type="predicted"/>
<organism evidence="2 3">
    <name type="scientific">Haemaphysalis longicornis</name>
    <name type="common">Bush tick</name>
    <dbReference type="NCBI Taxonomy" id="44386"/>
    <lineage>
        <taxon>Eukaryota</taxon>
        <taxon>Metazoa</taxon>
        <taxon>Ecdysozoa</taxon>
        <taxon>Arthropoda</taxon>
        <taxon>Chelicerata</taxon>
        <taxon>Arachnida</taxon>
        <taxon>Acari</taxon>
        <taxon>Parasitiformes</taxon>
        <taxon>Ixodida</taxon>
        <taxon>Ixodoidea</taxon>
        <taxon>Ixodidae</taxon>
        <taxon>Haemaphysalinae</taxon>
        <taxon>Haemaphysalis</taxon>
    </lineage>
</organism>
<name>A0A9J6FZI1_HAELO</name>
<evidence type="ECO:0000313" key="3">
    <source>
        <dbReference type="Proteomes" id="UP000821853"/>
    </source>
</evidence>
<dbReference type="PANTHER" id="PTHR47526">
    <property type="entry name" value="ATP-DEPENDENT DNA HELICASE"/>
    <property type="match status" value="1"/>
</dbReference>
<comment type="caution">
    <text evidence="2">The sequence shown here is derived from an EMBL/GenBank/DDBJ whole genome shotgun (WGS) entry which is preliminary data.</text>
</comment>
<evidence type="ECO:0000313" key="2">
    <source>
        <dbReference type="EMBL" id="KAH9367452.1"/>
    </source>
</evidence>
<reference evidence="2 3" key="1">
    <citation type="journal article" date="2020" name="Cell">
        <title>Large-Scale Comparative Analyses of Tick Genomes Elucidate Their Genetic Diversity and Vector Capacities.</title>
        <authorList>
            <consortium name="Tick Genome and Microbiome Consortium (TIGMIC)"/>
            <person name="Jia N."/>
            <person name="Wang J."/>
            <person name="Shi W."/>
            <person name="Du L."/>
            <person name="Sun Y."/>
            <person name="Zhan W."/>
            <person name="Jiang J.F."/>
            <person name="Wang Q."/>
            <person name="Zhang B."/>
            <person name="Ji P."/>
            <person name="Bell-Sakyi L."/>
            <person name="Cui X.M."/>
            <person name="Yuan T.T."/>
            <person name="Jiang B.G."/>
            <person name="Yang W.F."/>
            <person name="Lam T.T."/>
            <person name="Chang Q.C."/>
            <person name="Ding S.J."/>
            <person name="Wang X.J."/>
            <person name="Zhu J.G."/>
            <person name="Ruan X.D."/>
            <person name="Zhao L."/>
            <person name="Wei J.T."/>
            <person name="Ye R.Z."/>
            <person name="Que T.C."/>
            <person name="Du C.H."/>
            <person name="Zhou Y.H."/>
            <person name="Cheng J.X."/>
            <person name="Dai P.F."/>
            <person name="Guo W.B."/>
            <person name="Han X.H."/>
            <person name="Huang E.J."/>
            <person name="Li L.F."/>
            <person name="Wei W."/>
            <person name="Gao Y.C."/>
            <person name="Liu J.Z."/>
            <person name="Shao H.Z."/>
            <person name="Wang X."/>
            <person name="Wang C.C."/>
            <person name="Yang T.C."/>
            <person name="Huo Q.B."/>
            <person name="Li W."/>
            <person name="Chen H.Y."/>
            <person name="Chen S.E."/>
            <person name="Zhou L.G."/>
            <person name="Ni X.B."/>
            <person name="Tian J.H."/>
            <person name="Sheng Y."/>
            <person name="Liu T."/>
            <person name="Pan Y.S."/>
            <person name="Xia L.Y."/>
            <person name="Li J."/>
            <person name="Zhao F."/>
            <person name="Cao W.C."/>
        </authorList>
    </citation>
    <scope>NUCLEOTIDE SEQUENCE [LARGE SCALE GENOMIC DNA]</scope>
    <source>
        <strain evidence="2">HaeL-2018</strain>
    </source>
</reference>
<dbReference type="PANTHER" id="PTHR47526:SF3">
    <property type="entry name" value="PHD-TYPE DOMAIN-CONTAINING PROTEIN"/>
    <property type="match status" value="1"/>
</dbReference>
<dbReference type="EMBL" id="JABSTR010000004">
    <property type="protein sequence ID" value="KAH9367452.1"/>
    <property type="molecule type" value="Genomic_DNA"/>
</dbReference>
<dbReference type="Gene3D" id="3.90.320.10">
    <property type="match status" value="1"/>
</dbReference>
<keyword evidence="3" id="KW-1185">Reference proteome</keyword>
<sequence>MDALPEMPFDEQVRTGAPALPPPTAEELGTFYSSIDDGGLPPAIFMVLPEYSDRFVPPRSSEPPNLRQLLCHEAQSENLPQLVSRAQGTIPQLAITDEMVRHAEGLTRQQAKCPAWFKYRAGRVTASIMKSVCSTTTTQPSSQPCEEDLLSRTAPVLNGSHTVGHRPRRRCHCRIRSCNENMPHQLWSQQDGGFFEHEIPAPSSQP</sequence>
<dbReference type="OrthoDB" id="261614at2759"/>
<protein>
    <submittedName>
        <fullName evidence="2">Uncharacterized protein</fullName>
    </submittedName>
</protein>